<evidence type="ECO:0000313" key="3">
    <source>
        <dbReference type="Proteomes" id="UP001165060"/>
    </source>
</evidence>
<keyword evidence="1" id="KW-1133">Transmembrane helix</keyword>
<dbReference type="InterPro" id="IPR052356">
    <property type="entry name" value="Thiol_S-MT"/>
</dbReference>
<organism evidence="2 3">
    <name type="scientific">Tetraparma gracilis</name>
    <dbReference type="NCBI Taxonomy" id="2962635"/>
    <lineage>
        <taxon>Eukaryota</taxon>
        <taxon>Sar</taxon>
        <taxon>Stramenopiles</taxon>
        <taxon>Ochrophyta</taxon>
        <taxon>Bolidophyceae</taxon>
        <taxon>Parmales</taxon>
        <taxon>Triparmaceae</taxon>
        <taxon>Tetraparma</taxon>
    </lineage>
</organism>
<dbReference type="PANTHER" id="PTHR45036">
    <property type="entry name" value="METHYLTRANSFERASE LIKE 7B"/>
    <property type="match status" value="1"/>
</dbReference>
<dbReference type="PANTHER" id="PTHR45036:SF1">
    <property type="entry name" value="METHYLTRANSFERASE LIKE 7A"/>
    <property type="match status" value="1"/>
</dbReference>
<accession>A0ABQ6MH88</accession>
<name>A0ABQ6MH88_9STRA</name>
<dbReference type="InterPro" id="IPR029063">
    <property type="entry name" value="SAM-dependent_MTases_sf"/>
</dbReference>
<sequence length="283" mass="30133">MDLPLPSLCPCCIPGVAVPLITTALAILLTLRSTSLGKRSALVSFLLKLVACLALLSALLLSALGSSQALRNKFFSSLCLLLSKPGPLDVHRCPLVQRAAGKVLEIGPGPGTNFRCFAADPDAAAAIASYVGVEPNPEFEASLRRSAAEHDLPFPISTTWLTAELGIDAPPGSFDTVISTHVLCSVQDPGRVLENIREVLKPGGTFLFMEHVLAPPGSAARLLQRIAGPSFKILADGCQFRDLWGEIEGALGDEFEFGGVEQFDAPMPLPMFVPHVKGWARKR</sequence>
<dbReference type="Proteomes" id="UP001165060">
    <property type="component" value="Unassembled WGS sequence"/>
</dbReference>
<keyword evidence="3" id="KW-1185">Reference proteome</keyword>
<keyword evidence="1" id="KW-0812">Transmembrane</keyword>
<evidence type="ECO:0000256" key="1">
    <source>
        <dbReference type="SAM" id="Phobius"/>
    </source>
</evidence>
<evidence type="ECO:0000313" key="2">
    <source>
        <dbReference type="EMBL" id="GMI26055.1"/>
    </source>
</evidence>
<dbReference type="EMBL" id="BRYB01004127">
    <property type="protein sequence ID" value="GMI26055.1"/>
    <property type="molecule type" value="Genomic_DNA"/>
</dbReference>
<gene>
    <name evidence="2" type="ORF">TeGR_g6127</name>
</gene>
<dbReference type="Gene3D" id="3.40.50.150">
    <property type="entry name" value="Vaccinia Virus protein VP39"/>
    <property type="match status" value="1"/>
</dbReference>
<protein>
    <recommendedName>
        <fullName evidence="4">S-adenosyl-L-methionine-dependent methyltransferase</fullName>
    </recommendedName>
</protein>
<dbReference type="Pfam" id="PF13489">
    <property type="entry name" value="Methyltransf_23"/>
    <property type="match status" value="1"/>
</dbReference>
<dbReference type="CDD" id="cd02440">
    <property type="entry name" value="AdoMet_MTases"/>
    <property type="match status" value="1"/>
</dbReference>
<dbReference type="SUPFAM" id="SSF53335">
    <property type="entry name" value="S-adenosyl-L-methionine-dependent methyltransferases"/>
    <property type="match status" value="1"/>
</dbReference>
<feature type="transmembrane region" description="Helical" evidence="1">
    <location>
        <begin position="12"/>
        <end position="31"/>
    </location>
</feature>
<evidence type="ECO:0008006" key="4">
    <source>
        <dbReference type="Google" id="ProtNLM"/>
    </source>
</evidence>
<feature type="transmembrane region" description="Helical" evidence="1">
    <location>
        <begin position="43"/>
        <end position="64"/>
    </location>
</feature>
<keyword evidence="1" id="KW-0472">Membrane</keyword>
<reference evidence="2 3" key="1">
    <citation type="journal article" date="2023" name="Commun. Biol.">
        <title>Genome analysis of Parmales, the sister group of diatoms, reveals the evolutionary specialization of diatoms from phago-mixotrophs to photoautotrophs.</title>
        <authorList>
            <person name="Ban H."/>
            <person name="Sato S."/>
            <person name="Yoshikawa S."/>
            <person name="Yamada K."/>
            <person name="Nakamura Y."/>
            <person name="Ichinomiya M."/>
            <person name="Sato N."/>
            <person name="Blanc-Mathieu R."/>
            <person name="Endo H."/>
            <person name="Kuwata A."/>
            <person name="Ogata H."/>
        </authorList>
    </citation>
    <scope>NUCLEOTIDE SEQUENCE [LARGE SCALE GENOMIC DNA]</scope>
</reference>
<proteinExistence type="predicted"/>
<comment type="caution">
    <text evidence="2">The sequence shown here is derived from an EMBL/GenBank/DDBJ whole genome shotgun (WGS) entry which is preliminary data.</text>
</comment>